<protein>
    <submittedName>
        <fullName evidence="1">Ribonuclease H protein At1g65750 family</fullName>
    </submittedName>
</protein>
<dbReference type="Proteomes" id="UP000075243">
    <property type="component" value="Chromosome 8"/>
</dbReference>
<dbReference type="AlphaFoldDB" id="A0A151T5Q6"/>
<evidence type="ECO:0000313" key="1">
    <source>
        <dbReference type="EMBL" id="KYP62361.1"/>
    </source>
</evidence>
<feature type="non-terminal residue" evidence="1">
    <location>
        <position position="1"/>
    </location>
</feature>
<organism evidence="1 2">
    <name type="scientific">Cajanus cajan</name>
    <name type="common">Pigeon pea</name>
    <name type="synonym">Cajanus indicus</name>
    <dbReference type="NCBI Taxonomy" id="3821"/>
    <lineage>
        <taxon>Eukaryota</taxon>
        <taxon>Viridiplantae</taxon>
        <taxon>Streptophyta</taxon>
        <taxon>Embryophyta</taxon>
        <taxon>Tracheophyta</taxon>
        <taxon>Spermatophyta</taxon>
        <taxon>Magnoliopsida</taxon>
        <taxon>eudicotyledons</taxon>
        <taxon>Gunneridae</taxon>
        <taxon>Pentapetalae</taxon>
        <taxon>rosids</taxon>
        <taxon>fabids</taxon>
        <taxon>Fabales</taxon>
        <taxon>Fabaceae</taxon>
        <taxon>Papilionoideae</taxon>
        <taxon>50 kb inversion clade</taxon>
        <taxon>NPAAA clade</taxon>
        <taxon>indigoferoid/millettioid clade</taxon>
        <taxon>Phaseoleae</taxon>
        <taxon>Cajanus</taxon>
    </lineage>
</organism>
<reference evidence="1 2" key="1">
    <citation type="journal article" date="2012" name="Nat. Biotechnol.">
        <title>Draft genome sequence of pigeonpea (Cajanus cajan), an orphan legume crop of resource-poor farmers.</title>
        <authorList>
            <person name="Varshney R.K."/>
            <person name="Chen W."/>
            <person name="Li Y."/>
            <person name="Bharti A.K."/>
            <person name="Saxena R.K."/>
            <person name="Schlueter J.A."/>
            <person name="Donoghue M.T."/>
            <person name="Azam S."/>
            <person name="Fan G."/>
            <person name="Whaley A.M."/>
            <person name="Farmer A.D."/>
            <person name="Sheridan J."/>
            <person name="Iwata A."/>
            <person name="Tuteja R."/>
            <person name="Penmetsa R.V."/>
            <person name="Wu W."/>
            <person name="Upadhyaya H.D."/>
            <person name="Yang S.P."/>
            <person name="Shah T."/>
            <person name="Saxena K.B."/>
            <person name="Michael T."/>
            <person name="McCombie W.R."/>
            <person name="Yang B."/>
            <person name="Zhang G."/>
            <person name="Yang H."/>
            <person name="Wang J."/>
            <person name="Spillane C."/>
            <person name="Cook D.R."/>
            <person name="May G.D."/>
            <person name="Xu X."/>
            <person name="Jackson S.A."/>
        </authorList>
    </citation>
    <scope>NUCLEOTIDE SEQUENCE [LARGE SCALE GENOMIC DNA]</scope>
    <source>
        <strain evidence="2">cv. Asha</strain>
    </source>
</reference>
<accession>A0A151T5Q6</accession>
<keyword evidence="2" id="KW-1185">Reference proteome</keyword>
<proteinExistence type="predicted"/>
<dbReference type="Gramene" id="C.cajan_16411.t">
    <property type="protein sequence ID" value="C.cajan_16411.t.cds1"/>
    <property type="gene ID" value="C.cajan_16411"/>
</dbReference>
<name>A0A151T5Q6_CAJCA</name>
<dbReference type="CDD" id="cd06222">
    <property type="entry name" value="RNase_H_like"/>
    <property type="match status" value="1"/>
</dbReference>
<gene>
    <name evidence="1" type="ORF">KK1_016893</name>
</gene>
<dbReference type="EMBL" id="CM003610">
    <property type="protein sequence ID" value="KYP62361.1"/>
    <property type="molecule type" value="Genomic_DNA"/>
</dbReference>
<sequence length="126" mass="14376">WKFFGSYREVMLNTNGLIKDLRIVAFHAGLIQDKNGAFLCGCGVKLRACSLLLAELWAIYIYHDFHLAWGKGYDKIKVCSNSHNVIMLLTKGCCCTYPYTNVITTIHGIHRNEGTARWYHVLGETY</sequence>
<evidence type="ECO:0000313" key="2">
    <source>
        <dbReference type="Proteomes" id="UP000075243"/>
    </source>
</evidence>
<dbReference type="InterPro" id="IPR044730">
    <property type="entry name" value="RNase_H-like_dom_plant"/>
</dbReference>